<dbReference type="Proteomes" id="UP000240218">
    <property type="component" value="Segment"/>
</dbReference>
<accession>A0A2P0PB43</accession>
<evidence type="ECO:0000313" key="1">
    <source>
        <dbReference type="EMBL" id="ARB11752.1"/>
    </source>
</evidence>
<proteinExistence type="predicted"/>
<dbReference type="EMBL" id="KY514264">
    <property type="protein sequence ID" value="ARB11752.1"/>
    <property type="molecule type" value="Genomic_DNA"/>
</dbReference>
<keyword evidence="2" id="KW-1185">Reference proteome</keyword>
<reference evidence="1 2" key="1">
    <citation type="submission" date="2017-01" db="EMBL/GenBank/DDBJ databases">
        <title>Isolation and charaterisation of Pectobacterium phages.</title>
        <authorList>
            <person name="Buttimer C.T.H."/>
            <person name="Lucid A."/>
            <person name="Coffey A."/>
        </authorList>
    </citation>
    <scope>NUCLEOTIDE SEQUENCE [LARGE SCALE GENOMIC DNA]</scope>
</reference>
<name>A0A2P0PB43_9CAUD</name>
<evidence type="ECO:0000313" key="2">
    <source>
        <dbReference type="Proteomes" id="UP000240218"/>
    </source>
</evidence>
<gene>
    <name evidence="1" type="ORF">CB1_25</name>
</gene>
<protein>
    <submittedName>
        <fullName evidence="1">Uncharacterized protein</fullName>
    </submittedName>
</protein>
<organism evidence="1 2">
    <name type="scientific">Pectobacterium phage vB_PatP_CB1</name>
    <dbReference type="NCBI Taxonomy" id="1958917"/>
    <lineage>
        <taxon>Viruses</taxon>
        <taxon>Duplodnaviria</taxon>
        <taxon>Heunggongvirae</taxon>
        <taxon>Uroviricota</taxon>
        <taxon>Caudoviricetes</taxon>
        <taxon>Schitoviridae</taxon>
        <taxon>Cbunavirus</taxon>
        <taxon>Cbunavirus CB1</taxon>
    </lineage>
</organism>
<sequence length="80" mass="8962">MELLHKLPSDNVPIGRMNIPLSLVSTTKASLLAGLQEVEVRITPAHRQEEVMRVHLPTFGVVGVAVYKDGEDNLIRLYRE</sequence>